<organism evidence="2 3">
    <name type="scientific">Stephania japonica</name>
    <dbReference type="NCBI Taxonomy" id="461633"/>
    <lineage>
        <taxon>Eukaryota</taxon>
        <taxon>Viridiplantae</taxon>
        <taxon>Streptophyta</taxon>
        <taxon>Embryophyta</taxon>
        <taxon>Tracheophyta</taxon>
        <taxon>Spermatophyta</taxon>
        <taxon>Magnoliopsida</taxon>
        <taxon>Ranunculales</taxon>
        <taxon>Menispermaceae</taxon>
        <taxon>Menispermoideae</taxon>
        <taxon>Cissampelideae</taxon>
        <taxon>Stephania</taxon>
    </lineage>
</organism>
<evidence type="ECO:0000256" key="1">
    <source>
        <dbReference type="SAM" id="Phobius"/>
    </source>
</evidence>
<keyword evidence="1" id="KW-1133">Transmembrane helix</keyword>
<keyword evidence="1" id="KW-0812">Transmembrane</keyword>
<sequence length="464" mass="52601">MRTGVITSFKVEHIIVLCCMMLLLTELWFGAQDIDFEKSSTDYDIKNYLAGSRGSLLQRLKVCYLYVYESNPQLLLCRKLVDSRTCGLCIVCAATLLEVIIRSSVFKDLKFRQGSSDYGWSMWAIVASQTIAVLVSCFGITARLLSMATHLVIYDDTITDLFEQISGDDSWLQSDFMTLICSPFSIILDLITVLFLVGQAFEKLIKCFRNVTNVSDGACITICNEHVDEDEVEDIAERMKVLCEGDEEMDRDEQTRNLKGLVELLQRTPVSLSNFDEYQNSLMRQLRQEYKVIPIVMVVLARIATIAIPSSLSQSIYDSLEEVFDVLHFIAQGTSPKTIFSEYKHLIVAWTGTAHFMFVNKQKPEEFQSEDQLDQAIQIIKHVHENLSVAMKDFRQLKKAIAMPVLKSVKTHAGTGFRKWRTKSKSMLFDDTSSNTGHALGLMSIEGDYVSFSKAISDEVIKFE</sequence>
<dbReference type="EMBL" id="JBBNAE010000008">
    <property type="protein sequence ID" value="KAK9103298.1"/>
    <property type="molecule type" value="Genomic_DNA"/>
</dbReference>
<keyword evidence="3" id="KW-1185">Reference proteome</keyword>
<proteinExistence type="predicted"/>
<feature type="transmembrane region" description="Helical" evidence="1">
    <location>
        <begin position="122"/>
        <end position="145"/>
    </location>
</feature>
<comment type="caution">
    <text evidence="2">The sequence shown here is derived from an EMBL/GenBank/DDBJ whole genome shotgun (WGS) entry which is preliminary data.</text>
</comment>
<reference evidence="2 3" key="1">
    <citation type="submission" date="2024-01" db="EMBL/GenBank/DDBJ databases">
        <title>Genome assemblies of Stephania.</title>
        <authorList>
            <person name="Yang L."/>
        </authorList>
    </citation>
    <scope>NUCLEOTIDE SEQUENCE [LARGE SCALE GENOMIC DNA]</scope>
    <source>
        <strain evidence="2">QJT</strain>
        <tissue evidence="2">Leaf</tissue>
    </source>
</reference>
<protein>
    <submittedName>
        <fullName evidence="2">Uncharacterized protein</fullName>
    </submittedName>
</protein>
<feature type="transmembrane region" description="Helical" evidence="1">
    <location>
        <begin position="81"/>
        <end position="101"/>
    </location>
</feature>
<feature type="transmembrane region" description="Helical" evidence="1">
    <location>
        <begin position="12"/>
        <end position="31"/>
    </location>
</feature>
<feature type="transmembrane region" description="Helical" evidence="1">
    <location>
        <begin position="176"/>
        <end position="197"/>
    </location>
</feature>
<accession>A0AAP0F891</accession>
<evidence type="ECO:0000313" key="2">
    <source>
        <dbReference type="EMBL" id="KAK9103298.1"/>
    </source>
</evidence>
<dbReference type="AlphaFoldDB" id="A0AAP0F891"/>
<dbReference type="Proteomes" id="UP001417504">
    <property type="component" value="Unassembled WGS sequence"/>
</dbReference>
<feature type="transmembrane region" description="Helical" evidence="1">
    <location>
        <begin position="292"/>
        <end position="312"/>
    </location>
</feature>
<name>A0AAP0F891_9MAGN</name>
<evidence type="ECO:0000313" key="3">
    <source>
        <dbReference type="Proteomes" id="UP001417504"/>
    </source>
</evidence>
<keyword evidence="1" id="KW-0472">Membrane</keyword>
<gene>
    <name evidence="2" type="ORF">Sjap_020552</name>
</gene>